<dbReference type="InterPro" id="IPR056729">
    <property type="entry name" value="GMPPB_C"/>
</dbReference>
<dbReference type="InterPro" id="IPR011004">
    <property type="entry name" value="Trimer_LpxA-like_sf"/>
</dbReference>
<dbReference type="PANTHER" id="PTHR43300">
    <property type="entry name" value="ACETYLTRANSFERASE"/>
    <property type="match status" value="1"/>
</dbReference>
<dbReference type="InterPro" id="IPR018357">
    <property type="entry name" value="Hexapep_transf_CS"/>
</dbReference>
<keyword evidence="5" id="KW-1185">Reference proteome</keyword>
<accession>A0A919WHA8</accession>
<gene>
    <name evidence="4" type="ORF">J27TS8_17350</name>
</gene>
<dbReference type="OrthoDB" id="9782926at2"/>
<dbReference type="PROSITE" id="PS00101">
    <property type="entry name" value="HEXAPEP_TRANSFERASES"/>
    <property type="match status" value="1"/>
</dbReference>
<keyword evidence="2" id="KW-0677">Repeat</keyword>
<evidence type="ECO:0000256" key="2">
    <source>
        <dbReference type="ARBA" id="ARBA00022737"/>
    </source>
</evidence>
<evidence type="ECO:0000256" key="1">
    <source>
        <dbReference type="ARBA" id="ARBA00022679"/>
    </source>
</evidence>
<organism evidence="4 5">
    <name type="scientific">Robertmurraya siralis</name>
    <dbReference type="NCBI Taxonomy" id="77777"/>
    <lineage>
        <taxon>Bacteria</taxon>
        <taxon>Bacillati</taxon>
        <taxon>Bacillota</taxon>
        <taxon>Bacilli</taxon>
        <taxon>Bacillales</taxon>
        <taxon>Bacillaceae</taxon>
        <taxon>Robertmurraya</taxon>
    </lineage>
</organism>
<name>A0A919WHA8_9BACI</name>
<evidence type="ECO:0000313" key="4">
    <source>
        <dbReference type="EMBL" id="GIN61742.1"/>
    </source>
</evidence>
<dbReference type="PANTHER" id="PTHR43300:SF4">
    <property type="entry name" value="ACYL-[ACYL-CARRIER-PROTEIN]--UDP-N-ACETYLGLUCOSAMINE O-ACYLTRANSFERASE"/>
    <property type="match status" value="1"/>
</dbReference>
<dbReference type="InterPro" id="IPR050179">
    <property type="entry name" value="Trans_hexapeptide_repeat"/>
</dbReference>
<dbReference type="AlphaFoldDB" id="A0A919WHA8"/>
<dbReference type="Gene3D" id="2.160.10.10">
    <property type="entry name" value="Hexapeptide repeat proteins"/>
    <property type="match status" value="2"/>
</dbReference>
<dbReference type="SUPFAM" id="SSF51161">
    <property type="entry name" value="Trimeric LpxA-like enzymes"/>
    <property type="match status" value="1"/>
</dbReference>
<dbReference type="RefSeq" id="WP_137744193.1">
    <property type="nucleotide sequence ID" value="NZ_BORC01000002.1"/>
</dbReference>
<dbReference type="CDD" id="cd03358">
    <property type="entry name" value="LbH_WxcM_N_like"/>
    <property type="match status" value="1"/>
</dbReference>
<sequence>MSTKPSVGKHVVIEDDVTFGNNVVIGHNTVILKGTRIGNNVEIGANCVIGIIPGGNTRMRQQTIQSHSLLIGDHIKIGNMVSIYLNTTIAENVFIGDHASIRENVTIGKGTVIGRNAIVELNTRIGENCTIQTLSYITGDTILEDDVFIGPCVSMANDKYMGAKEYVLKGPHLKKGVKVGNNATILPAVTIGADTIVGGGSVVTKDIGEHLVVAGVPARKLR</sequence>
<dbReference type="Pfam" id="PF00132">
    <property type="entry name" value="Hexapep"/>
    <property type="match status" value="2"/>
</dbReference>
<dbReference type="InterPro" id="IPR001451">
    <property type="entry name" value="Hexapep"/>
</dbReference>
<evidence type="ECO:0000259" key="3">
    <source>
        <dbReference type="Pfam" id="PF25087"/>
    </source>
</evidence>
<keyword evidence="1" id="KW-0808">Transferase</keyword>
<dbReference type="GO" id="GO:0016746">
    <property type="term" value="F:acyltransferase activity"/>
    <property type="evidence" value="ECO:0007669"/>
    <property type="project" value="UniProtKB-KW"/>
</dbReference>
<reference evidence="4" key="1">
    <citation type="submission" date="2021-03" db="EMBL/GenBank/DDBJ databases">
        <title>Antimicrobial resistance genes in bacteria isolated from Japanese honey, and their potential for conferring macrolide and lincosamide resistance in the American foulbrood pathogen Paenibacillus larvae.</title>
        <authorList>
            <person name="Okamoto M."/>
            <person name="Kumagai M."/>
            <person name="Kanamori H."/>
            <person name="Takamatsu D."/>
        </authorList>
    </citation>
    <scope>NUCLEOTIDE SEQUENCE</scope>
    <source>
        <strain evidence="4">J27TS8</strain>
    </source>
</reference>
<dbReference type="Pfam" id="PF25087">
    <property type="entry name" value="GMPPB_C"/>
    <property type="match status" value="1"/>
</dbReference>
<keyword evidence="4" id="KW-0012">Acyltransferase</keyword>
<dbReference type="EMBL" id="BORC01000002">
    <property type="protein sequence ID" value="GIN61742.1"/>
    <property type="molecule type" value="Genomic_DNA"/>
</dbReference>
<dbReference type="Proteomes" id="UP000682111">
    <property type="component" value="Unassembled WGS sequence"/>
</dbReference>
<feature type="domain" description="Mannose-1-phosphate guanyltransferase C-terminal" evidence="3">
    <location>
        <begin position="69"/>
        <end position="164"/>
    </location>
</feature>
<protein>
    <submittedName>
        <fullName evidence="4">Acyltransferase</fullName>
    </submittedName>
</protein>
<comment type="caution">
    <text evidence="4">The sequence shown here is derived from an EMBL/GenBank/DDBJ whole genome shotgun (WGS) entry which is preliminary data.</text>
</comment>
<evidence type="ECO:0000313" key="5">
    <source>
        <dbReference type="Proteomes" id="UP000682111"/>
    </source>
</evidence>
<proteinExistence type="predicted"/>